<evidence type="ECO:0000256" key="5">
    <source>
        <dbReference type="PROSITE-ProRule" id="PRU10141"/>
    </source>
</evidence>
<dbReference type="InterPro" id="IPR008271">
    <property type="entry name" value="Ser/Thr_kinase_AS"/>
</dbReference>
<feature type="domain" description="Protein kinase" evidence="8">
    <location>
        <begin position="18"/>
        <end position="281"/>
    </location>
</feature>
<comment type="caution">
    <text evidence="9">The sequence shown here is derived from an EMBL/GenBank/DDBJ whole genome shotgun (WGS) entry which is preliminary data.</text>
</comment>
<dbReference type="InterPro" id="IPR011009">
    <property type="entry name" value="Kinase-like_dom_sf"/>
</dbReference>
<dbReference type="PROSITE" id="PS50011">
    <property type="entry name" value="PROTEIN_KINASE_DOM"/>
    <property type="match status" value="1"/>
</dbReference>
<evidence type="ECO:0000259" key="8">
    <source>
        <dbReference type="PROSITE" id="PS50011"/>
    </source>
</evidence>
<dbReference type="PROSITE" id="PS00107">
    <property type="entry name" value="PROTEIN_KINASE_ATP"/>
    <property type="match status" value="1"/>
</dbReference>
<keyword evidence="7" id="KW-1133">Transmembrane helix</keyword>
<organism evidence="9 10">
    <name type="scientific">Streptomyces hyderabadensis</name>
    <dbReference type="NCBI Taxonomy" id="598549"/>
    <lineage>
        <taxon>Bacteria</taxon>
        <taxon>Bacillati</taxon>
        <taxon>Actinomycetota</taxon>
        <taxon>Actinomycetes</taxon>
        <taxon>Kitasatosporales</taxon>
        <taxon>Streptomycetaceae</taxon>
        <taxon>Streptomyces</taxon>
    </lineage>
</organism>
<evidence type="ECO:0000256" key="1">
    <source>
        <dbReference type="ARBA" id="ARBA00022679"/>
    </source>
</evidence>
<protein>
    <recommendedName>
        <fullName evidence="8">Protein kinase domain-containing protein</fullName>
    </recommendedName>
</protein>
<dbReference type="Gene3D" id="1.10.510.10">
    <property type="entry name" value="Transferase(Phosphotransferase) domain 1"/>
    <property type="match status" value="1"/>
</dbReference>
<dbReference type="Pfam" id="PF00069">
    <property type="entry name" value="Pkinase"/>
    <property type="match status" value="1"/>
</dbReference>
<dbReference type="InterPro" id="IPR000719">
    <property type="entry name" value="Prot_kinase_dom"/>
</dbReference>
<dbReference type="InterPro" id="IPR018391">
    <property type="entry name" value="PQQ_b-propeller_rpt"/>
</dbReference>
<dbReference type="InterPro" id="IPR011047">
    <property type="entry name" value="Quinoprotein_ADH-like_sf"/>
</dbReference>
<evidence type="ECO:0000256" key="3">
    <source>
        <dbReference type="ARBA" id="ARBA00022777"/>
    </source>
</evidence>
<dbReference type="CDD" id="cd14014">
    <property type="entry name" value="STKc_PknB_like"/>
    <property type="match status" value="1"/>
</dbReference>
<evidence type="ECO:0000256" key="6">
    <source>
        <dbReference type="SAM" id="MobiDB-lite"/>
    </source>
</evidence>
<dbReference type="EMBL" id="BAABIV010000002">
    <property type="protein sequence ID" value="GAA4971179.1"/>
    <property type="molecule type" value="Genomic_DNA"/>
</dbReference>
<keyword evidence="2 5" id="KW-0547">Nucleotide-binding</keyword>
<keyword evidence="7" id="KW-0812">Transmembrane</keyword>
<dbReference type="Gene3D" id="2.40.10.480">
    <property type="match status" value="3"/>
</dbReference>
<evidence type="ECO:0000313" key="9">
    <source>
        <dbReference type="EMBL" id="GAA4971179.1"/>
    </source>
</evidence>
<gene>
    <name evidence="9" type="ORF">GCM10023257_04060</name>
</gene>
<accession>A0ABP9HI18</accession>
<dbReference type="PANTHER" id="PTHR43289">
    <property type="entry name" value="MITOGEN-ACTIVATED PROTEIN KINASE KINASE KINASE 20-RELATED"/>
    <property type="match status" value="1"/>
</dbReference>
<dbReference type="SMART" id="SM00564">
    <property type="entry name" value="PQQ"/>
    <property type="match status" value="7"/>
</dbReference>
<keyword evidence="3" id="KW-0418">Kinase</keyword>
<dbReference type="SUPFAM" id="SSF56112">
    <property type="entry name" value="Protein kinase-like (PK-like)"/>
    <property type="match status" value="1"/>
</dbReference>
<reference evidence="10" key="1">
    <citation type="journal article" date="2019" name="Int. J. Syst. Evol. Microbiol.">
        <title>The Global Catalogue of Microorganisms (GCM) 10K type strain sequencing project: providing services to taxonomists for standard genome sequencing and annotation.</title>
        <authorList>
            <consortium name="The Broad Institute Genomics Platform"/>
            <consortium name="The Broad Institute Genome Sequencing Center for Infectious Disease"/>
            <person name="Wu L."/>
            <person name="Ma J."/>
        </authorList>
    </citation>
    <scope>NUCLEOTIDE SEQUENCE [LARGE SCALE GENOMIC DNA]</scope>
    <source>
        <strain evidence="10">JCM 17657</strain>
    </source>
</reference>
<keyword evidence="10" id="KW-1185">Reference proteome</keyword>
<evidence type="ECO:0000256" key="4">
    <source>
        <dbReference type="ARBA" id="ARBA00022840"/>
    </source>
</evidence>
<feature type="binding site" evidence="5">
    <location>
        <position position="46"/>
    </location>
    <ligand>
        <name>ATP</name>
        <dbReference type="ChEBI" id="CHEBI:30616"/>
    </ligand>
</feature>
<dbReference type="Gene3D" id="3.30.200.20">
    <property type="entry name" value="Phosphorylase Kinase, domain 1"/>
    <property type="match status" value="1"/>
</dbReference>
<feature type="region of interest" description="Disordered" evidence="6">
    <location>
        <begin position="300"/>
        <end position="331"/>
    </location>
</feature>
<evidence type="ECO:0000256" key="2">
    <source>
        <dbReference type="ARBA" id="ARBA00022741"/>
    </source>
</evidence>
<dbReference type="Gene3D" id="2.40.128.630">
    <property type="match status" value="1"/>
</dbReference>
<sequence length="728" mass="75106">METFTALRASDPQQVGPYRLAARLGSGGMGSVYLGQSPGGRTVAVKVVRPDLAEEIGFQRRFAREVAAARRVNGAFTAGVVDADPTGTPPWLATEFVQGMALGAAVEVHGPWPVSHVLRLGAGLAEALTQIHAAGVVHRDLKPSNILLAQNGPRVIDFGISAVSEATALTQTGTMVGTPGYTAPEQLTGTRTGPAADVFALGAVLVYTATGTGPFGAGASHAVAYRTVHEPPVLEHLHPVLRAVVESCLAKDPGRRPTVARLMTELLAAAAGSDGTARPFRPDGDWLPPAVARAVSRAAGLRPVGPTGQLPPQGPPTEGTTGPLTPRPASTAEVAPLPARARGTTRRRALLGVAGAAAVAGIGAGGWLSGIGRGGTGTAPASALSRPAGTLRWKSYAIADADDEVSDDVANLTFVDGLVHAAGRTALYALSAERGDKKWTYAPGSKWERVNPAVAAAGGTLYLGVDGTVHALRAATGTKLWVQSTAGDFAHPTVHGEALYTVSVDAEGSEFQTRSWLYAASARTGTETWSKESDRDQTPVTVAGDSLYSGVGGVLFARHPDTGGTRWRYDTGGYSLYAPAVSGGTVYVSGLGPGPDESAVYAVSAATGEKLWEVRESGLFFVPPTASGETVLVGNLLGSEQNILRALDARTGRVIWKRHLADDSLTRPVTADGTVYVVGDGVLYALRADTGTTLWRYATKTSVRAAPLVVGDTVYLSTATGKVCAIGA</sequence>
<feature type="compositionally biased region" description="Low complexity" evidence="6">
    <location>
        <begin position="300"/>
        <end position="328"/>
    </location>
</feature>
<dbReference type="SUPFAM" id="SSF50998">
    <property type="entry name" value="Quinoprotein alcohol dehydrogenase-like"/>
    <property type="match status" value="2"/>
</dbReference>
<dbReference type="PANTHER" id="PTHR43289:SF34">
    <property type="entry name" value="SERINE_THREONINE-PROTEIN KINASE YBDM-RELATED"/>
    <property type="match status" value="1"/>
</dbReference>
<proteinExistence type="predicted"/>
<feature type="transmembrane region" description="Helical" evidence="7">
    <location>
        <begin position="349"/>
        <end position="368"/>
    </location>
</feature>
<dbReference type="SMART" id="SM00220">
    <property type="entry name" value="S_TKc"/>
    <property type="match status" value="1"/>
</dbReference>
<dbReference type="PROSITE" id="PS00108">
    <property type="entry name" value="PROTEIN_KINASE_ST"/>
    <property type="match status" value="1"/>
</dbReference>
<dbReference type="Proteomes" id="UP001500610">
    <property type="component" value="Unassembled WGS sequence"/>
</dbReference>
<dbReference type="InterPro" id="IPR002372">
    <property type="entry name" value="PQQ_rpt_dom"/>
</dbReference>
<keyword evidence="4 5" id="KW-0067">ATP-binding</keyword>
<name>A0ABP9HI18_9ACTN</name>
<dbReference type="RefSeq" id="WP_226026059.1">
    <property type="nucleotide sequence ID" value="NZ_BAABIV010000002.1"/>
</dbReference>
<evidence type="ECO:0000256" key="7">
    <source>
        <dbReference type="SAM" id="Phobius"/>
    </source>
</evidence>
<dbReference type="InterPro" id="IPR017441">
    <property type="entry name" value="Protein_kinase_ATP_BS"/>
</dbReference>
<keyword evidence="1" id="KW-0808">Transferase</keyword>
<evidence type="ECO:0000313" key="10">
    <source>
        <dbReference type="Proteomes" id="UP001500610"/>
    </source>
</evidence>
<dbReference type="Pfam" id="PF13360">
    <property type="entry name" value="PQQ_2"/>
    <property type="match status" value="2"/>
</dbReference>
<keyword evidence="7" id="KW-0472">Membrane</keyword>